<reference evidence="1 2" key="1">
    <citation type="submission" date="2014-09" db="EMBL/GenBank/DDBJ databases">
        <title>Isolation and characterization of Aurantimonas altamirensis ON-56566 from clinical sample following a dog bite.</title>
        <authorList>
            <person name="Eshaghi A."/>
            <person name="Li A."/>
            <person name="Shahinas D."/>
            <person name="Bahn P."/>
            <person name="Kus J.V."/>
            <person name="Patel S.N."/>
        </authorList>
    </citation>
    <scope>NUCLEOTIDE SEQUENCE [LARGE SCALE GENOMIC DNA]</scope>
    <source>
        <strain evidence="1 2">ON-56566</strain>
    </source>
</reference>
<proteinExistence type="predicted"/>
<dbReference type="OrthoDB" id="7908206at2"/>
<comment type="caution">
    <text evidence="1">The sequence shown here is derived from an EMBL/GenBank/DDBJ whole genome shotgun (WGS) entry which is preliminary data.</text>
</comment>
<dbReference type="EMBL" id="JRFJ01000002">
    <property type="protein sequence ID" value="KHJ54934.1"/>
    <property type="molecule type" value="Genomic_DNA"/>
</dbReference>
<dbReference type="Proteomes" id="UP000030826">
    <property type="component" value="Unassembled WGS sequence"/>
</dbReference>
<accession>A0A0B1Q3G2</accession>
<dbReference type="AlphaFoldDB" id="A0A0B1Q3G2"/>
<evidence type="ECO:0000313" key="1">
    <source>
        <dbReference type="EMBL" id="KHJ54934.1"/>
    </source>
</evidence>
<gene>
    <name evidence="1" type="ORF">LA66_10340</name>
</gene>
<name>A0A0B1Q3G2_9HYPH</name>
<protein>
    <submittedName>
        <fullName evidence="1">Uncharacterized protein</fullName>
    </submittedName>
</protein>
<sequence>MSEMEWIVMTPTQRAQATVLNDDTALLGSRRVLLGDLVGKWVVPARLLSDPEYGRWHEMLSPLPRMVASAADFFPPPEPAPDAE</sequence>
<dbReference type="STRING" id="370622.LA66_10340"/>
<organism evidence="1 2">
    <name type="scientific">Aureimonas altamirensis</name>
    <dbReference type="NCBI Taxonomy" id="370622"/>
    <lineage>
        <taxon>Bacteria</taxon>
        <taxon>Pseudomonadati</taxon>
        <taxon>Pseudomonadota</taxon>
        <taxon>Alphaproteobacteria</taxon>
        <taxon>Hyphomicrobiales</taxon>
        <taxon>Aurantimonadaceae</taxon>
        <taxon>Aureimonas</taxon>
    </lineage>
</organism>
<dbReference type="RefSeq" id="WP_039192163.1">
    <property type="nucleotide sequence ID" value="NZ_JRFJ01000002.1"/>
</dbReference>
<evidence type="ECO:0000313" key="2">
    <source>
        <dbReference type="Proteomes" id="UP000030826"/>
    </source>
</evidence>